<comment type="caution">
    <text evidence="1">The sequence shown here is derived from an EMBL/GenBank/DDBJ whole genome shotgun (WGS) entry which is preliminary data.</text>
</comment>
<gene>
    <name evidence="1" type="ORF">Apa02nite_086150</name>
</gene>
<sequence>MVRVAGAAATVSYLAGRWTLVAGEKVTVGRSSACTVQLPNDGHFSRLAVAIELVNGVVLVSNTSGSKPFVVRPPAGEDHVVAPRAAISPPCARFDIVLAGSRRDESVGVDASALRAEPGGEPAATRSADTFTGPGQFSAAQLRVVVELCRPLLTESGAAARPATYAEIGERLALSPQYVRNVLKAIRESLTGYGIPGLVSADQNPNDDFRLSLARWALWNGWVVAADLGDPRGK</sequence>
<dbReference type="Proteomes" id="UP000624709">
    <property type="component" value="Unassembled WGS sequence"/>
</dbReference>
<reference evidence="1 2" key="1">
    <citation type="submission" date="2021-01" db="EMBL/GenBank/DDBJ databases">
        <title>Whole genome shotgun sequence of Actinoplanes palleronii NBRC 14916.</title>
        <authorList>
            <person name="Komaki H."/>
            <person name="Tamura T."/>
        </authorList>
    </citation>
    <scope>NUCLEOTIDE SEQUENCE [LARGE SCALE GENOMIC DNA]</scope>
    <source>
        <strain evidence="1 2">NBRC 14916</strain>
    </source>
</reference>
<name>A0ABQ4BPF4_9ACTN</name>
<organism evidence="1 2">
    <name type="scientific">Actinoplanes palleronii</name>
    <dbReference type="NCBI Taxonomy" id="113570"/>
    <lineage>
        <taxon>Bacteria</taxon>
        <taxon>Bacillati</taxon>
        <taxon>Actinomycetota</taxon>
        <taxon>Actinomycetes</taxon>
        <taxon>Micromonosporales</taxon>
        <taxon>Micromonosporaceae</taxon>
        <taxon>Actinoplanes</taxon>
    </lineage>
</organism>
<accession>A0ABQ4BPF4</accession>
<proteinExistence type="predicted"/>
<evidence type="ECO:0000313" key="1">
    <source>
        <dbReference type="EMBL" id="GIE72507.1"/>
    </source>
</evidence>
<dbReference type="EMBL" id="BOMS01000147">
    <property type="protein sequence ID" value="GIE72507.1"/>
    <property type="molecule type" value="Genomic_DNA"/>
</dbReference>
<protein>
    <submittedName>
        <fullName evidence="1">Uncharacterized protein</fullName>
    </submittedName>
</protein>
<evidence type="ECO:0000313" key="2">
    <source>
        <dbReference type="Proteomes" id="UP000624709"/>
    </source>
</evidence>
<keyword evidence="2" id="KW-1185">Reference proteome</keyword>